<dbReference type="GO" id="GO:0030955">
    <property type="term" value="F:potassium ion binding"/>
    <property type="evidence" value="ECO:0007669"/>
    <property type="project" value="InterPro"/>
</dbReference>
<evidence type="ECO:0000256" key="3">
    <source>
        <dbReference type="ARBA" id="ARBA00008663"/>
    </source>
</evidence>
<comment type="catalytic activity">
    <reaction evidence="14">
        <text>pyruvate + ATP = phosphoenolpyruvate + ADP + H(+)</text>
        <dbReference type="Rhea" id="RHEA:18157"/>
        <dbReference type="ChEBI" id="CHEBI:15361"/>
        <dbReference type="ChEBI" id="CHEBI:15378"/>
        <dbReference type="ChEBI" id="CHEBI:30616"/>
        <dbReference type="ChEBI" id="CHEBI:58702"/>
        <dbReference type="ChEBI" id="CHEBI:456216"/>
        <dbReference type="EC" id="2.7.1.40"/>
    </reaction>
</comment>
<reference evidence="16" key="1">
    <citation type="submission" date="2021-01" db="EMBL/GenBank/DDBJ databases">
        <title>Genome public.</title>
        <authorList>
            <person name="Liu C."/>
            <person name="Sun Q."/>
        </authorList>
    </citation>
    <scope>NUCLEOTIDE SEQUENCE</scope>
    <source>
        <strain evidence="16">YIM B02565</strain>
    </source>
</reference>
<gene>
    <name evidence="16" type="ORF">JK634_10860</name>
</gene>
<accession>A0A937K589</accession>
<dbReference type="PANTHER" id="PTHR11817">
    <property type="entry name" value="PYRUVATE KINASE"/>
    <property type="match status" value="1"/>
</dbReference>
<evidence type="ECO:0000256" key="2">
    <source>
        <dbReference type="ARBA" id="ARBA00004997"/>
    </source>
</evidence>
<evidence type="ECO:0000256" key="10">
    <source>
        <dbReference type="ARBA" id="ARBA00022840"/>
    </source>
</evidence>
<evidence type="ECO:0000256" key="11">
    <source>
        <dbReference type="ARBA" id="ARBA00022842"/>
    </source>
</evidence>
<dbReference type="SUPFAM" id="SSF50800">
    <property type="entry name" value="PK beta-barrel domain-like"/>
    <property type="match status" value="1"/>
</dbReference>
<comment type="cofactor">
    <cofactor evidence="1">
        <name>K(+)</name>
        <dbReference type="ChEBI" id="CHEBI:29103"/>
    </cofactor>
</comment>
<dbReference type="InterPro" id="IPR015806">
    <property type="entry name" value="Pyrv_Knase_insert_dom_sf"/>
</dbReference>
<evidence type="ECO:0000256" key="6">
    <source>
        <dbReference type="ARBA" id="ARBA00022679"/>
    </source>
</evidence>
<evidence type="ECO:0000256" key="14">
    <source>
        <dbReference type="RuleBase" id="RU000504"/>
    </source>
</evidence>
<evidence type="ECO:0000256" key="7">
    <source>
        <dbReference type="ARBA" id="ARBA00022723"/>
    </source>
</evidence>
<dbReference type="Proteomes" id="UP000623681">
    <property type="component" value="Unassembled WGS sequence"/>
</dbReference>
<dbReference type="EC" id="2.7.1.40" evidence="4 14"/>
<dbReference type="GO" id="GO:0016301">
    <property type="term" value="F:kinase activity"/>
    <property type="evidence" value="ECO:0007669"/>
    <property type="project" value="UniProtKB-KW"/>
</dbReference>
<keyword evidence="9 14" id="KW-0418">Kinase</keyword>
<organism evidence="16 17">
    <name type="scientific">Clostridium paridis</name>
    <dbReference type="NCBI Taxonomy" id="2803863"/>
    <lineage>
        <taxon>Bacteria</taxon>
        <taxon>Bacillati</taxon>
        <taxon>Bacillota</taxon>
        <taxon>Clostridia</taxon>
        <taxon>Eubacteriales</taxon>
        <taxon>Clostridiaceae</taxon>
        <taxon>Clostridium</taxon>
    </lineage>
</organism>
<evidence type="ECO:0000259" key="15">
    <source>
        <dbReference type="Pfam" id="PF00224"/>
    </source>
</evidence>
<dbReference type="InterPro" id="IPR011037">
    <property type="entry name" value="Pyrv_Knase-like_insert_dom_sf"/>
</dbReference>
<keyword evidence="6 14" id="KW-0808">Transferase</keyword>
<comment type="caution">
    <text evidence="16">The sequence shown here is derived from an EMBL/GenBank/DDBJ whole genome shotgun (WGS) entry which is preliminary data.</text>
</comment>
<keyword evidence="11 14" id="KW-0460">Magnesium</keyword>
<keyword evidence="7" id="KW-0479">Metal-binding</keyword>
<comment type="similarity">
    <text evidence="3 14">Belongs to the pyruvate kinase family.</text>
</comment>
<dbReference type="PRINTS" id="PR01050">
    <property type="entry name" value="PYRUVTKNASE"/>
</dbReference>
<evidence type="ECO:0000256" key="9">
    <source>
        <dbReference type="ARBA" id="ARBA00022777"/>
    </source>
</evidence>
<evidence type="ECO:0000313" key="16">
    <source>
        <dbReference type="EMBL" id="MBL4932308.1"/>
    </source>
</evidence>
<sequence length="334" mass="38299">MDIICTVAPNTLEKTTLNKLRNSGGNIIRLNFSHFSEDFFREMVKKIREEEIDVNILGDIQGSKIRVWSEMQKPIRLLHKELIKICSYEKYNELISLEEKLIPLNLNIDNFKKITSREITFQDGAINLQIVNKNEDFLIGKVKRGGIVRAEKSCNIKGYIREEKSISTKDKRDIDFCIRAELNIIALSYIESKEGLLNYKNYIFNKSKEMGKAFPKIYAKIETFKGVENIKSISEECDGIIIARGDLVPEVGINNIPIIQRMIFKRCKSRELIVATHLLDSLVKGKEISPAEVDDIYWFIKNGATGFLLAKETTITEDPSKAVNIVNRLINKYS</sequence>
<keyword evidence="12 14" id="KW-0324">Glycolysis</keyword>
<evidence type="ECO:0000256" key="1">
    <source>
        <dbReference type="ARBA" id="ARBA00001958"/>
    </source>
</evidence>
<dbReference type="RefSeq" id="WP_202767673.1">
    <property type="nucleotide sequence ID" value="NZ_JAESWA010000022.1"/>
</dbReference>
<dbReference type="GO" id="GO:0004743">
    <property type="term" value="F:pyruvate kinase activity"/>
    <property type="evidence" value="ECO:0007669"/>
    <property type="project" value="UniProtKB-EC"/>
</dbReference>
<protein>
    <recommendedName>
        <fullName evidence="5 14">Pyruvate kinase</fullName>
        <ecNumber evidence="4 14">2.7.1.40</ecNumber>
    </recommendedName>
</protein>
<evidence type="ECO:0000313" key="17">
    <source>
        <dbReference type="Proteomes" id="UP000623681"/>
    </source>
</evidence>
<keyword evidence="13" id="KW-0670">Pyruvate</keyword>
<dbReference type="SUPFAM" id="SSF51621">
    <property type="entry name" value="Phosphoenolpyruvate/pyruvate domain"/>
    <property type="match status" value="1"/>
</dbReference>
<evidence type="ECO:0000256" key="4">
    <source>
        <dbReference type="ARBA" id="ARBA00012142"/>
    </source>
</evidence>
<dbReference type="EMBL" id="JAESWA010000022">
    <property type="protein sequence ID" value="MBL4932308.1"/>
    <property type="molecule type" value="Genomic_DNA"/>
</dbReference>
<feature type="domain" description="Pyruvate kinase barrel" evidence="15">
    <location>
        <begin position="2"/>
        <end position="323"/>
    </location>
</feature>
<name>A0A937K589_9CLOT</name>
<keyword evidence="10" id="KW-0067">ATP-binding</keyword>
<dbReference type="Gene3D" id="3.20.20.60">
    <property type="entry name" value="Phosphoenolpyruvate-binding domains"/>
    <property type="match status" value="1"/>
</dbReference>
<dbReference type="InterPro" id="IPR015813">
    <property type="entry name" value="Pyrv/PenolPyrv_kinase-like_dom"/>
</dbReference>
<evidence type="ECO:0000256" key="5">
    <source>
        <dbReference type="ARBA" id="ARBA00018587"/>
    </source>
</evidence>
<evidence type="ECO:0000256" key="12">
    <source>
        <dbReference type="ARBA" id="ARBA00023152"/>
    </source>
</evidence>
<evidence type="ECO:0000256" key="13">
    <source>
        <dbReference type="ARBA" id="ARBA00023317"/>
    </source>
</evidence>
<dbReference type="GO" id="GO:0000287">
    <property type="term" value="F:magnesium ion binding"/>
    <property type="evidence" value="ECO:0007669"/>
    <property type="project" value="InterPro"/>
</dbReference>
<dbReference type="InterPro" id="IPR040442">
    <property type="entry name" value="Pyrv_kinase-like_dom_sf"/>
</dbReference>
<dbReference type="InterPro" id="IPR001697">
    <property type="entry name" value="Pyr_Knase"/>
</dbReference>
<comment type="pathway">
    <text evidence="2 14">Carbohydrate degradation; glycolysis; pyruvate from D-glyceraldehyde 3-phosphate: step 5/5.</text>
</comment>
<keyword evidence="17" id="KW-1185">Reference proteome</keyword>
<dbReference type="AlphaFoldDB" id="A0A937K589"/>
<proteinExistence type="inferred from homology"/>
<dbReference type="Pfam" id="PF00224">
    <property type="entry name" value="PK"/>
    <property type="match status" value="1"/>
</dbReference>
<dbReference type="InterPro" id="IPR015793">
    <property type="entry name" value="Pyrv_Knase_brl"/>
</dbReference>
<keyword evidence="8" id="KW-0547">Nucleotide-binding</keyword>
<dbReference type="GO" id="GO:0005524">
    <property type="term" value="F:ATP binding"/>
    <property type="evidence" value="ECO:0007669"/>
    <property type="project" value="UniProtKB-KW"/>
</dbReference>
<evidence type="ECO:0000256" key="8">
    <source>
        <dbReference type="ARBA" id="ARBA00022741"/>
    </source>
</evidence>
<dbReference type="Gene3D" id="2.40.33.10">
    <property type="entry name" value="PK beta-barrel domain-like"/>
    <property type="match status" value="1"/>
</dbReference>